<protein>
    <submittedName>
        <fullName evidence="2">Uncharacterized protein</fullName>
    </submittedName>
</protein>
<feature type="compositionally biased region" description="Basic and acidic residues" evidence="1">
    <location>
        <begin position="87"/>
        <end position="99"/>
    </location>
</feature>
<feature type="compositionally biased region" description="Polar residues" evidence="1">
    <location>
        <begin position="145"/>
        <end position="154"/>
    </location>
</feature>
<dbReference type="AlphaFoldDB" id="A0A6A6VH46"/>
<feature type="compositionally biased region" description="Acidic residues" evidence="1">
    <location>
        <begin position="290"/>
        <end position="300"/>
    </location>
</feature>
<feature type="compositionally biased region" description="Basic and acidic residues" evidence="1">
    <location>
        <begin position="128"/>
        <end position="143"/>
    </location>
</feature>
<feature type="compositionally biased region" description="Acidic residues" evidence="1">
    <location>
        <begin position="68"/>
        <end position="86"/>
    </location>
</feature>
<feature type="compositionally biased region" description="Low complexity" evidence="1">
    <location>
        <begin position="532"/>
        <end position="544"/>
    </location>
</feature>
<evidence type="ECO:0000256" key="1">
    <source>
        <dbReference type="SAM" id="MobiDB-lite"/>
    </source>
</evidence>
<evidence type="ECO:0000313" key="2">
    <source>
        <dbReference type="EMBL" id="KAF2749905.1"/>
    </source>
</evidence>
<feature type="region of interest" description="Disordered" evidence="1">
    <location>
        <begin position="491"/>
        <end position="686"/>
    </location>
</feature>
<proteinExistence type="predicted"/>
<feature type="compositionally biased region" description="Basic residues" evidence="1">
    <location>
        <begin position="21"/>
        <end position="35"/>
    </location>
</feature>
<dbReference type="Proteomes" id="UP000799440">
    <property type="component" value="Unassembled WGS sequence"/>
</dbReference>
<feature type="region of interest" description="Disordered" evidence="1">
    <location>
        <begin position="253"/>
        <end position="402"/>
    </location>
</feature>
<organism evidence="2 3">
    <name type="scientific">Sporormia fimetaria CBS 119925</name>
    <dbReference type="NCBI Taxonomy" id="1340428"/>
    <lineage>
        <taxon>Eukaryota</taxon>
        <taxon>Fungi</taxon>
        <taxon>Dikarya</taxon>
        <taxon>Ascomycota</taxon>
        <taxon>Pezizomycotina</taxon>
        <taxon>Dothideomycetes</taxon>
        <taxon>Pleosporomycetidae</taxon>
        <taxon>Pleosporales</taxon>
        <taxon>Sporormiaceae</taxon>
        <taxon>Sporormia</taxon>
    </lineage>
</organism>
<name>A0A6A6VH46_9PLEO</name>
<feature type="compositionally biased region" description="Basic and acidic residues" evidence="1">
    <location>
        <begin position="1"/>
        <end position="10"/>
    </location>
</feature>
<feature type="compositionally biased region" description="Polar residues" evidence="1">
    <location>
        <begin position="663"/>
        <end position="686"/>
    </location>
</feature>
<feature type="region of interest" description="Disordered" evidence="1">
    <location>
        <begin position="760"/>
        <end position="824"/>
    </location>
</feature>
<reference evidence="2" key="1">
    <citation type="journal article" date="2020" name="Stud. Mycol.">
        <title>101 Dothideomycetes genomes: a test case for predicting lifestyles and emergence of pathogens.</title>
        <authorList>
            <person name="Haridas S."/>
            <person name="Albert R."/>
            <person name="Binder M."/>
            <person name="Bloem J."/>
            <person name="Labutti K."/>
            <person name="Salamov A."/>
            <person name="Andreopoulos B."/>
            <person name="Baker S."/>
            <person name="Barry K."/>
            <person name="Bills G."/>
            <person name="Bluhm B."/>
            <person name="Cannon C."/>
            <person name="Castanera R."/>
            <person name="Culley D."/>
            <person name="Daum C."/>
            <person name="Ezra D."/>
            <person name="Gonzalez J."/>
            <person name="Henrissat B."/>
            <person name="Kuo A."/>
            <person name="Liang C."/>
            <person name="Lipzen A."/>
            <person name="Lutzoni F."/>
            <person name="Magnuson J."/>
            <person name="Mondo S."/>
            <person name="Nolan M."/>
            <person name="Ohm R."/>
            <person name="Pangilinan J."/>
            <person name="Park H.-J."/>
            <person name="Ramirez L."/>
            <person name="Alfaro M."/>
            <person name="Sun H."/>
            <person name="Tritt A."/>
            <person name="Yoshinaga Y."/>
            <person name="Zwiers L.-H."/>
            <person name="Turgeon B."/>
            <person name="Goodwin S."/>
            <person name="Spatafora J."/>
            <person name="Crous P."/>
            <person name="Grigoriev I."/>
        </authorList>
    </citation>
    <scope>NUCLEOTIDE SEQUENCE</scope>
    <source>
        <strain evidence="2">CBS 119925</strain>
    </source>
</reference>
<feature type="compositionally biased region" description="Basic and acidic residues" evidence="1">
    <location>
        <begin position="508"/>
        <end position="525"/>
    </location>
</feature>
<feature type="compositionally biased region" description="Polar residues" evidence="1">
    <location>
        <begin position="760"/>
        <end position="769"/>
    </location>
</feature>
<gene>
    <name evidence="2" type="ORF">M011DRAFT_465562</name>
</gene>
<feature type="compositionally biased region" description="Polar residues" evidence="1">
    <location>
        <begin position="360"/>
        <end position="379"/>
    </location>
</feature>
<evidence type="ECO:0000313" key="3">
    <source>
        <dbReference type="Proteomes" id="UP000799440"/>
    </source>
</evidence>
<feature type="region of interest" description="Disordered" evidence="1">
    <location>
        <begin position="1"/>
        <end position="239"/>
    </location>
</feature>
<dbReference type="OrthoDB" id="73788at2759"/>
<feature type="compositionally biased region" description="Basic and acidic residues" evidence="1">
    <location>
        <begin position="176"/>
        <end position="191"/>
    </location>
</feature>
<dbReference type="EMBL" id="MU006565">
    <property type="protein sequence ID" value="KAF2749905.1"/>
    <property type="molecule type" value="Genomic_DNA"/>
</dbReference>
<feature type="compositionally biased region" description="Acidic residues" evidence="1">
    <location>
        <begin position="227"/>
        <end position="236"/>
    </location>
</feature>
<accession>A0A6A6VH46</accession>
<feature type="compositionally biased region" description="Basic and acidic residues" evidence="1">
    <location>
        <begin position="204"/>
        <end position="213"/>
    </location>
</feature>
<feature type="compositionally biased region" description="Polar residues" evidence="1">
    <location>
        <begin position="301"/>
        <end position="316"/>
    </location>
</feature>
<keyword evidence="3" id="KW-1185">Reference proteome</keyword>
<sequence>MPAETRKSNKDASYTAYYPKKLPKQRHFTHRRKIVRDKPSTSYETPPEPKQTVFLPENLRAPGVVRDSEDDEEIEEGDEDEEEEEDMHAKHNVQSEDYRKRKRRRNQTRVNDDVAENAAVLPARKRLRESGRNKRKVAVERGSAEPSSPCITSESEAERDRKRRRRRQSTMTQLVDGRRPQPDDPEPEFRPVRRAPRRSWGRGKGIDKDEKQRTLTQMVPGLIPASDSEEEDLEEVEANRVGLRQYENALAERFAEQGIPVPGAEPRPDRNGRRATSSAAFQDPLPTVEADADDENDEDYQPTQNIRTSTPKTIRNSRAAPGQNDGSPVRLRSLRSTVPKARKTRFSLLATPERRKIREIQSSQSPPDTPLSTQDTPGTSRLPLRHRTGNTQAPEDTPSKRKRVTFQDSVNEIVHHGSSRGRYNHAVEDSDAEKDLEGFEDVLAGGQAIGPETQRRIDNIEARFQGKDVGQETQAMINEIDLACEDADDQVTRVDDQSTIATQQPCEGRAEEPERAQVQGEELKSNRQVLASQNHSSPLISSSSTLVGGETPLPSSPPARTQQATSFRPVHKNTHTNRPSSPETPGRPSTPPIYIKMSPKDTPPIHSTPLPRGPPTNQQRLKTSPKDTPPIHSTPLPQAPLTNQQPPSPTEDLDLDGEPITARPSSPTNNRESQGTVHSHSSRAEQQLQTEWLTYSQYPRVPPSSSMHVLHDCSTSYQATPYNNATMKPRMAMRVDVEDGSAPLSQATTVDVDMCTQRSPAVTPKTQRTGRLEAARTPGTTPRSNRNRGKRSIADSVLITPSRPRVIPSSQPEENAVSPVRPDSLVIPSSLRSLTLGEWGTGQWKSLDVDKFSIPALPPDSEL</sequence>
<feature type="compositionally biased region" description="Basic residues" evidence="1">
    <location>
        <begin position="192"/>
        <end position="201"/>
    </location>
</feature>